<dbReference type="Pfam" id="PF13398">
    <property type="entry name" value="Peptidase_M50B"/>
    <property type="match status" value="1"/>
</dbReference>
<evidence type="ECO:0000313" key="2">
    <source>
        <dbReference type="EMBL" id="CUJ88870.1"/>
    </source>
</evidence>
<keyword evidence="1" id="KW-0812">Transmembrane</keyword>
<dbReference type="EMBL" id="CYUD01000002">
    <property type="protein sequence ID" value="CUJ88870.1"/>
    <property type="molecule type" value="Genomic_DNA"/>
</dbReference>
<evidence type="ECO:0000256" key="1">
    <source>
        <dbReference type="SAM" id="Phobius"/>
    </source>
</evidence>
<gene>
    <name evidence="2" type="ORF">RUE5091_00782</name>
</gene>
<feature type="transmembrane region" description="Helical" evidence="1">
    <location>
        <begin position="124"/>
        <end position="142"/>
    </location>
</feature>
<dbReference type="AlphaFoldDB" id="A0A0P1I428"/>
<keyword evidence="1" id="KW-1133">Transmembrane helix</keyword>
<dbReference type="RefSeq" id="WP_058280554.1">
    <property type="nucleotide sequence ID" value="NZ_CYUD01000002.1"/>
</dbReference>
<feature type="transmembrane region" description="Helical" evidence="1">
    <location>
        <begin position="77"/>
        <end position="95"/>
    </location>
</feature>
<dbReference type="OrthoDB" id="5381474at2"/>
<protein>
    <recommendedName>
        <fullName evidence="4">Peptidase M50B-like protein</fullName>
    </recommendedName>
</protein>
<evidence type="ECO:0000313" key="3">
    <source>
        <dbReference type="Proteomes" id="UP000051260"/>
    </source>
</evidence>
<dbReference type="InterPro" id="IPR049500">
    <property type="entry name" value="Peptidase_M50B-like"/>
</dbReference>
<organism evidence="2 3">
    <name type="scientific">Ruegeria denitrificans</name>
    <dbReference type="NCBI Taxonomy" id="1715692"/>
    <lineage>
        <taxon>Bacteria</taxon>
        <taxon>Pseudomonadati</taxon>
        <taxon>Pseudomonadota</taxon>
        <taxon>Alphaproteobacteria</taxon>
        <taxon>Rhodobacterales</taxon>
        <taxon>Roseobacteraceae</taxon>
        <taxon>Ruegeria</taxon>
    </lineage>
</organism>
<keyword evidence="3" id="KW-1185">Reference proteome</keyword>
<dbReference type="Proteomes" id="UP000051260">
    <property type="component" value="Unassembled WGS sequence"/>
</dbReference>
<feature type="transmembrane region" description="Helical" evidence="1">
    <location>
        <begin position="149"/>
        <end position="167"/>
    </location>
</feature>
<accession>A0A0P1I428</accession>
<keyword evidence="1" id="KW-0472">Membrane</keyword>
<evidence type="ECO:0008006" key="4">
    <source>
        <dbReference type="Google" id="ProtNLM"/>
    </source>
</evidence>
<feature type="transmembrane region" description="Helical" evidence="1">
    <location>
        <begin position="6"/>
        <end position="27"/>
    </location>
</feature>
<feature type="transmembrane region" description="Helical" evidence="1">
    <location>
        <begin position="102"/>
        <end position="118"/>
    </location>
</feature>
<proteinExistence type="predicted"/>
<feature type="transmembrane region" description="Helical" evidence="1">
    <location>
        <begin position="187"/>
        <end position="214"/>
    </location>
</feature>
<dbReference type="PANTHER" id="PTHR33979:SF2">
    <property type="entry name" value="PEPTIDASE M50B-LIKE-DOMAIN-CONTAINING PROTEIN"/>
    <property type="match status" value="1"/>
</dbReference>
<dbReference type="PANTHER" id="PTHR33979">
    <property type="entry name" value="OS02G0221600 PROTEIN"/>
    <property type="match status" value="1"/>
</dbReference>
<sequence length="227" mass="24875">MRVIKGHWQLIVIVGLIFALWQTPIVLPLKILVVFLHELSHAIMIVVTGGSVESFSISPQQGGLVTARGGNRFLSLSAGYLGSLALGMGVLGVALRTHWDRAVLAGFGAAMLLVTLLYVRDPFATMFCGVAGGGMLAMGWYLNRPLCDLVLRIIGLTSMIYVPYDIFDDTIRRSGIRSDAYMLAEEFGGATVMWGGAWLILSIFLIFLCLKYFLSNDSNLRIGQKVW</sequence>
<dbReference type="STRING" id="1715692.RUE5091_00782"/>
<reference evidence="3" key="1">
    <citation type="submission" date="2015-09" db="EMBL/GenBank/DDBJ databases">
        <authorList>
            <person name="Rodrigo-Torres L."/>
            <person name="Arahal D.R."/>
        </authorList>
    </citation>
    <scope>NUCLEOTIDE SEQUENCE [LARGE SCALE GENOMIC DNA]</scope>
    <source>
        <strain evidence="3">CECT 5091</strain>
    </source>
</reference>
<name>A0A0P1I428_9RHOB</name>